<proteinExistence type="predicted"/>
<sequence length="78" mass="8235">MVHAYIMVKAAAVTNGIDRLKEDLLAVDHGIVSAHIVAGDVDFIVKVDVDSPADVKEVAGGIQAIDGIEDTQTYIAMD</sequence>
<evidence type="ECO:0000313" key="3">
    <source>
        <dbReference type="Proteomes" id="UP000053157"/>
    </source>
</evidence>
<dbReference type="Gene3D" id="3.30.70.920">
    <property type="match status" value="1"/>
</dbReference>
<name>A0A0W1SV32_9EURY</name>
<dbReference type="InterPro" id="IPR011008">
    <property type="entry name" value="Dimeric_a/b-barrel"/>
</dbReference>
<dbReference type="SUPFAM" id="SSF54909">
    <property type="entry name" value="Dimeric alpha+beta barrel"/>
    <property type="match status" value="1"/>
</dbReference>
<dbReference type="OrthoDB" id="8865at2157"/>
<accession>A0A0W1SV32</accession>
<gene>
    <name evidence="2" type="ORF">AUR66_08600</name>
</gene>
<dbReference type="EMBL" id="LOPV01000070">
    <property type="protein sequence ID" value="KTG30290.1"/>
    <property type="molecule type" value="Genomic_DNA"/>
</dbReference>
<organism evidence="2 3">
    <name type="scientific">Haloferax profundi</name>
    <dbReference type="NCBI Taxonomy" id="1544718"/>
    <lineage>
        <taxon>Archaea</taxon>
        <taxon>Methanobacteriati</taxon>
        <taxon>Methanobacteriota</taxon>
        <taxon>Stenosarchaea group</taxon>
        <taxon>Halobacteria</taxon>
        <taxon>Halobacteriales</taxon>
        <taxon>Haloferacaceae</taxon>
        <taxon>Haloferax</taxon>
    </lineage>
</organism>
<evidence type="ECO:0000313" key="2">
    <source>
        <dbReference type="EMBL" id="KTG30290.1"/>
    </source>
</evidence>
<keyword evidence="3" id="KW-1185">Reference proteome</keyword>
<dbReference type="RefSeq" id="WP_058571142.1">
    <property type="nucleotide sequence ID" value="NZ_LOPV01000070.1"/>
</dbReference>
<feature type="domain" description="Transcription regulator AsnC/Lrp ligand binding" evidence="1">
    <location>
        <begin position="30"/>
        <end position="77"/>
    </location>
</feature>
<dbReference type="InterPro" id="IPR019887">
    <property type="entry name" value="Tscrpt_reg_AsnC/Lrp_C"/>
</dbReference>
<comment type="caution">
    <text evidence="2">The sequence shown here is derived from an EMBL/GenBank/DDBJ whole genome shotgun (WGS) entry which is preliminary data.</text>
</comment>
<dbReference type="AlphaFoldDB" id="A0A0W1SV32"/>
<dbReference type="Pfam" id="PF01037">
    <property type="entry name" value="AsnC_trans_reg"/>
    <property type="match status" value="1"/>
</dbReference>
<protein>
    <submittedName>
        <fullName evidence="2">Transcriptional regulator</fullName>
    </submittedName>
</protein>
<dbReference type="Proteomes" id="UP000053157">
    <property type="component" value="Unassembled WGS sequence"/>
</dbReference>
<evidence type="ECO:0000259" key="1">
    <source>
        <dbReference type="Pfam" id="PF01037"/>
    </source>
</evidence>
<reference evidence="2 3" key="1">
    <citation type="submission" date="2015-12" db="EMBL/GenBank/DDBJ databases">
        <title>Haloferax profundi sp. nov. isolated from the Discovery deep brine-seawater interface in the Red Sea.</title>
        <authorList>
            <person name="Zhang G."/>
            <person name="Stingl U."/>
            <person name="Rashid M."/>
        </authorList>
    </citation>
    <scope>NUCLEOTIDE SEQUENCE [LARGE SCALE GENOMIC DNA]</scope>
    <source>
        <strain evidence="2 3">SB29</strain>
    </source>
</reference>